<gene>
    <name evidence="2" type="ORF">C6570_17630</name>
</gene>
<dbReference type="Proteomes" id="UP000239709">
    <property type="component" value="Chromosome"/>
</dbReference>
<protein>
    <recommendedName>
        <fullName evidence="4">Transmembrane protein</fullName>
    </recommendedName>
</protein>
<accession>A0A2S0MIX5</accession>
<keyword evidence="1" id="KW-1133">Transmembrane helix</keyword>
<keyword evidence="3" id="KW-1185">Reference proteome</keyword>
<evidence type="ECO:0000256" key="1">
    <source>
        <dbReference type="SAM" id="Phobius"/>
    </source>
</evidence>
<evidence type="ECO:0000313" key="3">
    <source>
        <dbReference type="Proteomes" id="UP000239709"/>
    </source>
</evidence>
<keyword evidence="1" id="KW-0472">Membrane</keyword>
<feature type="transmembrane region" description="Helical" evidence="1">
    <location>
        <begin position="99"/>
        <end position="118"/>
    </location>
</feature>
<dbReference type="RefSeq" id="WP_106704382.1">
    <property type="nucleotide sequence ID" value="NZ_CP027666.1"/>
</dbReference>
<evidence type="ECO:0008006" key="4">
    <source>
        <dbReference type="Google" id="ProtNLM"/>
    </source>
</evidence>
<dbReference type="KEGG" id="otk:C6570_17630"/>
<name>A0A2S0MIX5_9BURK</name>
<feature type="transmembrane region" description="Helical" evidence="1">
    <location>
        <begin position="32"/>
        <end position="56"/>
    </location>
</feature>
<reference evidence="2 3" key="1">
    <citation type="submission" date="2018-03" db="EMBL/GenBank/DDBJ databases">
        <title>Genome sequencing of Ottowia sp.</title>
        <authorList>
            <person name="Kim S.-J."/>
            <person name="Heo J."/>
            <person name="Kwon S.-W."/>
        </authorList>
    </citation>
    <scope>NUCLEOTIDE SEQUENCE [LARGE SCALE GENOMIC DNA]</scope>
    <source>
        <strain evidence="2 3">KADR8-3</strain>
    </source>
</reference>
<sequence>MSRNDIIDVEARSADEAQARSDSLKTWGWVSYILHLIVAVAAVIPGAQVSIALLIIALVMDLVKKDDAVGTWQESHFKWRISSVIWAGVLYVVTFPLFLLLYLPGAIAWALISIWFLYRIVKGMVRMNANQPVHG</sequence>
<proteinExistence type="predicted"/>
<organism evidence="2 3">
    <name type="scientific">Ottowia oryzae</name>
    <dbReference type="NCBI Taxonomy" id="2109914"/>
    <lineage>
        <taxon>Bacteria</taxon>
        <taxon>Pseudomonadati</taxon>
        <taxon>Pseudomonadota</taxon>
        <taxon>Betaproteobacteria</taxon>
        <taxon>Burkholderiales</taxon>
        <taxon>Comamonadaceae</taxon>
        <taxon>Ottowia</taxon>
    </lineage>
</organism>
<dbReference type="OrthoDB" id="5405464at2"/>
<dbReference type="EMBL" id="CP027666">
    <property type="protein sequence ID" value="AVO35838.1"/>
    <property type="molecule type" value="Genomic_DNA"/>
</dbReference>
<evidence type="ECO:0000313" key="2">
    <source>
        <dbReference type="EMBL" id="AVO35838.1"/>
    </source>
</evidence>
<keyword evidence="1" id="KW-0812">Transmembrane</keyword>
<dbReference type="AlphaFoldDB" id="A0A2S0MIX5"/>